<feature type="compositionally biased region" description="Polar residues" evidence="5">
    <location>
        <begin position="115"/>
        <end position="141"/>
    </location>
</feature>
<evidence type="ECO:0000256" key="5">
    <source>
        <dbReference type="SAM" id="MobiDB-lite"/>
    </source>
</evidence>
<gene>
    <name evidence="3" type="primary">purU</name>
    <name evidence="7" type="ORF">HMPREF2086_01590</name>
</gene>
<dbReference type="AlphaFoldDB" id="V8C7R3"/>
<name>V8C7R3_9HELI</name>
<dbReference type="PROSITE" id="PS51671">
    <property type="entry name" value="ACT"/>
    <property type="match status" value="1"/>
</dbReference>
<dbReference type="InterPro" id="IPR036477">
    <property type="entry name" value="Formyl_transf_N_sf"/>
</dbReference>
<sequence>MHYTLLITTQDSAGLVYKISRILYEAGANIERQDEYVDRENGLFFMRTSFVVGSASLDSRADLECQAQNLAQSTKSSTKTHPLAPLVLREGESKESAQNYISHTSHAVKKDNRESTQNSYTATKSSQNLATDSDISTNSENPALDSHAQGALEATLESKLKSVLPSGAKISLKKAGKKSLIILATKENHCLGDLLLRQESGELNADIKAVIANRVELKSLVERFSIPFFWVDSDGISREEHEGKIGEIIERFSPDLLALAKYMRILSSDFTSRYEGKIINIHHSFLPAFIGANPYKQAFARGVKIIGATAHFVTNELDEGPIIAQDIIHINHTYSWQDMQKAGRDVEKSVFAHALDLVLHDRVFINGNKTIVF</sequence>
<dbReference type="InterPro" id="IPR002376">
    <property type="entry name" value="Formyl_transf_N"/>
</dbReference>
<evidence type="ECO:0000256" key="1">
    <source>
        <dbReference type="ARBA" id="ARBA00022563"/>
    </source>
</evidence>
<dbReference type="NCBIfam" id="NF004684">
    <property type="entry name" value="PRK06027.1"/>
    <property type="match status" value="1"/>
</dbReference>
<dbReference type="GO" id="GO:0006189">
    <property type="term" value="P:'de novo' IMP biosynthetic process"/>
    <property type="evidence" value="ECO:0007669"/>
    <property type="project" value="UniProtKB-UniRule"/>
</dbReference>
<evidence type="ECO:0000313" key="8">
    <source>
        <dbReference type="Proteomes" id="UP000018731"/>
    </source>
</evidence>
<dbReference type="RefSeq" id="WP_023928325.1">
    <property type="nucleotide sequence ID" value="NZ_KI669455.1"/>
</dbReference>
<dbReference type="PANTHER" id="PTHR42706:SF1">
    <property type="entry name" value="FORMYLTETRAHYDROFOLATE DEFORMYLASE 2, MITOCHONDRIAL"/>
    <property type="match status" value="1"/>
</dbReference>
<keyword evidence="2 3" id="KW-0378">Hydrolase</keyword>
<evidence type="ECO:0000256" key="2">
    <source>
        <dbReference type="ARBA" id="ARBA00022801"/>
    </source>
</evidence>
<dbReference type="SUPFAM" id="SSF55021">
    <property type="entry name" value="ACT-like"/>
    <property type="match status" value="1"/>
</dbReference>
<protein>
    <recommendedName>
        <fullName evidence="3 4">Formyltetrahydrofolate deformylase</fullName>
        <ecNumber evidence="3 4">3.5.1.10</ecNumber>
    </recommendedName>
    <alternativeName>
        <fullName evidence="3">Formyl-FH(4) hydrolase</fullName>
    </alternativeName>
</protein>
<organism evidence="7 8">
    <name type="scientific">Helicobacter macacae MIT 99-5501</name>
    <dbReference type="NCBI Taxonomy" id="1357400"/>
    <lineage>
        <taxon>Bacteria</taxon>
        <taxon>Pseudomonadati</taxon>
        <taxon>Campylobacterota</taxon>
        <taxon>Epsilonproteobacteria</taxon>
        <taxon>Campylobacterales</taxon>
        <taxon>Helicobacteraceae</taxon>
        <taxon>Helicobacter</taxon>
    </lineage>
</organism>
<dbReference type="GO" id="GO:0008864">
    <property type="term" value="F:formyltetrahydrofolate deformylase activity"/>
    <property type="evidence" value="ECO:0007669"/>
    <property type="project" value="UniProtKB-UniRule"/>
</dbReference>
<proteinExistence type="inferred from homology"/>
<dbReference type="STRING" id="1357400.HMPREF2086_01590"/>
<dbReference type="NCBIfam" id="TIGR00655">
    <property type="entry name" value="PurU"/>
    <property type="match status" value="1"/>
</dbReference>
<feature type="domain" description="ACT" evidence="6">
    <location>
        <begin position="4"/>
        <end position="85"/>
    </location>
</feature>
<dbReference type="SUPFAM" id="SSF53328">
    <property type="entry name" value="Formyltransferase"/>
    <property type="match status" value="1"/>
</dbReference>
<dbReference type="PRINTS" id="PR01575">
    <property type="entry name" value="FFH4HYDRLASE"/>
</dbReference>
<feature type="compositionally biased region" description="Polar residues" evidence="5">
    <location>
        <begin position="96"/>
        <end position="105"/>
    </location>
</feature>
<evidence type="ECO:0000259" key="6">
    <source>
        <dbReference type="PROSITE" id="PS51671"/>
    </source>
</evidence>
<dbReference type="InterPro" id="IPR002912">
    <property type="entry name" value="ACT_dom"/>
</dbReference>
<dbReference type="UniPathway" id="UPA00074">
    <property type="reaction ID" value="UER00170"/>
</dbReference>
<dbReference type="Gene3D" id="3.40.50.170">
    <property type="entry name" value="Formyl transferase, N-terminal domain"/>
    <property type="match status" value="1"/>
</dbReference>
<dbReference type="Pfam" id="PF00551">
    <property type="entry name" value="Formyl_trans_N"/>
    <property type="match status" value="1"/>
</dbReference>
<evidence type="ECO:0000256" key="3">
    <source>
        <dbReference type="HAMAP-Rule" id="MF_01927"/>
    </source>
</evidence>
<dbReference type="InterPro" id="IPR045865">
    <property type="entry name" value="ACT-like_dom_sf"/>
</dbReference>
<evidence type="ECO:0000313" key="7">
    <source>
        <dbReference type="EMBL" id="ETD22791.1"/>
    </source>
</evidence>
<comment type="function">
    <text evidence="3">Catalyzes the hydrolysis of 10-formyltetrahydrofolate (formyl-FH4) to formate and tetrahydrofolate (FH4).</text>
</comment>
<dbReference type="Proteomes" id="UP000018731">
    <property type="component" value="Unassembled WGS sequence"/>
</dbReference>
<dbReference type="PANTHER" id="PTHR42706">
    <property type="entry name" value="FORMYLTETRAHYDROFOLATE DEFORMYLASE"/>
    <property type="match status" value="1"/>
</dbReference>
<dbReference type="InterPro" id="IPR044074">
    <property type="entry name" value="PurU_ACT"/>
</dbReference>
<keyword evidence="8" id="KW-1185">Reference proteome</keyword>
<dbReference type="PATRIC" id="fig|1357400.3.peg.2138"/>
<keyword evidence="3" id="KW-0658">Purine biosynthesis</keyword>
<dbReference type="InterPro" id="IPR004810">
    <property type="entry name" value="PurU"/>
</dbReference>
<feature type="region of interest" description="Disordered" evidence="5">
    <location>
        <begin position="91"/>
        <end position="144"/>
    </location>
</feature>
<dbReference type="HOGENOM" id="CLU_038395_3_2_7"/>
<dbReference type="Gene3D" id="3.30.70.260">
    <property type="match status" value="1"/>
</dbReference>
<comment type="catalytic activity">
    <reaction evidence="3">
        <text>(6R)-10-formyltetrahydrofolate + H2O = (6S)-5,6,7,8-tetrahydrofolate + formate + H(+)</text>
        <dbReference type="Rhea" id="RHEA:19833"/>
        <dbReference type="ChEBI" id="CHEBI:15377"/>
        <dbReference type="ChEBI" id="CHEBI:15378"/>
        <dbReference type="ChEBI" id="CHEBI:15740"/>
        <dbReference type="ChEBI" id="CHEBI:57453"/>
        <dbReference type="ChEBI" id="CHEBI:195366"/>
        <dbReference type="EC" id="3.5.1.10"/>
    </reaction>
</comment>
<dbReference type="GO" id="GO:0006730">
    <property type="term" value="P:one-carbon metabolic process"/>
    <property type="evidence" value="ECO:0007669"/>
    <property type="project" value="UniProtKB-KW"/>
</dbReference>
<feature type="active site" evidence="3">
    <location>
        <position position="318"/>
    </location>
</feature>
<comment type="caution">
    <text evidence="7">The sequence shown here is derived from an EMBL/GenBank/DDBJ whole genome shotgun (WGS) entry which is preliminary data.</text>
</comment>
<dbReference type="HAMAP" id="MF_01927">
    <property type="entry name" value="PurU"/>
    <property type="match status" value="1"/>
</dbReference>
<dbReference type="EC" id="3.5.1.10" evidence="3 4"/>
<keyword evidence="1 3" id="KW-0554">One-carbon metabolism</keyword>
<dbReference type="CDD" id="cd04875">
    <property type="entry name" value="ACT_F4HF-DF"/>
    <property type="match status" value="1"/>
</dbReference>
<comment type="similarity">
    <text evidence="3">Belongs to the PurU family.</text>
</comment>
<dbReference type="EMBL" id="AZJI01000007">
    <property type="protein sequence ID" value="ETD22791.1"/>
    <property type="molecule type" value="Genomic_DNA"/>
</dbReference>
<reference evidence="7 8" key="1">
    <citation type="journal article" date="2014" name="Genome Announc.">
        <title>Draft genome sequences of six enterohepatic helicobacter species isolated from humans and one from rhesus macaques.</title>
        <authorList>
            <person name="Shen Z."/>
            <person name="Sheh A."/>
            <person name="Young S.K."/>
            <person name="Abouelliel A."/>
            <person name="Ward D.V."/>
            <person name="Earl A.M."/>
            <person name="Fox J.G."/>
        </authorList>
    </citation>
    <scope>NUCLEOTIDE SEQUENCE [LARGE SCALE GENOMIC DNA]</scope>
    <source>
        <strain evidence="7 8">MIT 99-5501</strain>
    </source>
</reference>
<accession>V8C7R3</accession>
<evidence type="ECO:0000256" key="4">
    <source>
        <dbReference type="NCBIfam" id="TIGR00655"/>
    </source>
</evidence>
<comment type="pathway">
    <text evidence="3">Purine metabolism; IMP biosynthesis via de novo pathway; formate from 10-formyl-5,6,7,8-tetrahydrofolate: step 1/1.</text>
</comment>
<dbReference type="eggNOG" id="COG0788">
    <property type="taxonomic scope" value="Bacteria"/>
</dbReference>